<name>A0ACD1E4D8_9MICO</name>
<protein>
    <submittedName>
        <fullName evidence="1">Allophanate hydrolase subunit 1</fullName>
    </submittedName>
</protein>
<sequence length="217" mass="22495">MTLDLRPAGTSAVLASFDSLAEVVAFRDGLRGATVPGVTEVVSGARTLLVRFDRTRTDAGRLRAELSAVAPVTVGPGGTPDTTLAGATTPVVVPVVYDGADLDTVAEMTGRTRAELVAWHTGQTWTSAFCGFAPGFSYLTGTAAPLDLPRRDTSRTAVPSGAVALAGEFSAVYPRTSPGGWQLIGRTDVPVWSLDRTPPALAPAGTRVRFVDAEAPT</sequence>
<proteinExistence type="predicted"/>
<evidence type="ECO:0000313" key="1">
    <source>
        <dbReference type="EMBL" id="QWS33720.1"/>
    </source>
</evidence>
<dbReference type="EMBL" id="CP076544">
    <property type="protein sequence ID" value="QWS33720.1"/>
    <property type="molecule type" value="Genomic_DNA"/>
</dbReference>
<keyword evidence="1" id="KW-0378">Hydrolase</keyword>
<gene>
    <name evidence="1" type="ORF">KM842_00385</name>
</gene>
<organism evidence="1 2">
    <name type="scientific">Curtobacterium aetherium</name>
    <dbReference type="NCBI Taxonomy" id="2841594"/>
    <lineage>
        <taxon>Bacteria</taxon>
        <taxon>Bacillati</taxon>
        <taxon>Actinomycetota</taxon>
        <taxon>Actinomycetes</taxon>
        <taxon>Micrococcales</taxon>
        <taxon>Microbacteriaceae</taxon>
        <taxon>Curtobacterium</taxon>
    </lineage>
</organism>
<keyword evidence="2" id="KW-1185">Reference proteome</keyword>
<dbReference type="Proteomes" id="UP000681794">
    <property type="component" value="Chromosome"/>
</dbReference>
<reference evidence="1" key="1">
    <citation type="submission" date="2021-06" db="EMBL/GenBank/DDBJ databases">
        <authorList>
            <person name="Ellington A.J."/>
            <person name="Bryan N.C."/>
            <person name="Christner B.C."/>
            <person name="Reisch C.R."/>
        </authorList>
    </citation>
    <scope>NUCLEOTIDE SEQUENCE</scope>
    <source>
        <strain evidence="1">L6-1</strain>
    </source>
</reference>
<accession>A0ACD1E4D8</accession>
<evidence type="ECO:0000313" key="2">
    <source>
        <dbReference type="Proteomes" id="UP000681794"/>
    </source>
</evidence>